<comment type="caution">
    <text evidence="2">The sequence shown here is derived from an EMBL/GenBank/DDBJ whole genome shotgun (WGS) entry which is preliminary data.</text>
</comment>
<protein>
    <submittedName>
        <fullName evidence="2">Uncharacterized protein</fullName>
    </submittedName>
</protein>
<dbReference type="Proteomes" id="UP001215598">
    <property type="component" value="Unassembled WGS sequence"/>
</dbReference>
<organism evidence="2 3">
    <name type="scientific">Mycena metata</name>
    <dbReference type="NCBI Taxonomy" id="1033252"/>
    <lineage>
        <taxon>Eukaryota</taxon>
        <taxon>Fungi</taxon>
        <taxon>Dikarya</taxon>
        <taxon>Basidiomycota</taxon>
        <taxon>Agaricomycotina</taxon>
        <taxon>Agaricomycetes</taxon>
        <taxon>Agaricomycetidae</taxon>
        <taxon>Agaricales</taxon>
        <taxon>Marasmiineae</taxon>
        <taxon>Mycenaceae</taxon>
        <taxon>Mycena</taxon>
    </lineage>
</organism>
<reference evidence="2" key="1">
    <citation type="submission" date="2023-03" db="EMBL/GenBank/DDBJ databases">
        <title>Massive genome expansion in bonnet fungi (Mycena s.s.) driven by repeated elements and novel gene families across ecological guilds.</title>
        <authorList>
            <consortium name="Lawrence Berkeley National Laboratory"/>
            <person name="Harder C.B."/>
            <person name="Miyauchi S."/>
            <person name="Viragh M."/>
            <person name="Kuo A."/>
            <person name="Thoen E."/>
            <person name="Andreopoulos B."/>
            <person name="Lu D."/>
            <person name="Skrede I."/>
            <person name="Drula E."/>
            <person name="Henrissat B."/>
            <person name="Morin E."/>
            <person name="Kohler A."/>
            <person name="Barry K."/>
            <person name="LaButti K."/>
            <person name="Morin E."/>
            <person name="Salamov A."/>
            <person name="Lipzen A."/>
            <person name="Mereny Z."/>
            <person name="Hegedus B."/>
            <person name="Baldrian P."/>
            <person name="Stursova M."/>
            <person name="Weitz H."/>
            <person name="Taylor A."/>
            <person name="Grigoriev I.V."/>
            <person name="Nagy L.G."/>
            <person name="Martin F."/>
            <person name="Kauserud H."/>
        </authorList>
    </citation>
    <scope>NUCLEOTIDE SEQUENCE</scope>
    <source>
        <strain evidence="2">CBHHK182m</strain>
    </source>
</reference>
<evidence type="ECO:0000313" key="3">
    <source>
        <dbReference type="Proteomes" id="UP001215598"/>
    </source>
</evidence>
<keyword evidence="3" id="KW-1185">Reference proteome</keyword>
<dbReference type="AlphaFoldDB" id="A0AAD7JMQ4"/>
<feature type="region of interest" description="Disordered" evidence="1">
    <location>
        <begin position="153"/>
        <end position="189"/>
    </location>
</feature>
<gene>
    <name evidence="2" type="ORF">B0H16DRAFT_1523224</name>
</gene>
<accession>A0AAD7JMQ4</accession>
<sequence>MCLSNVCPSTMLNPARPVNYLVIFPSAWVAFGRVQNLRPRQQTETFQPADADRASAYSVSSQKCGPEEDTVAYSSDSAWGDQGPTVTACEDAGHFLDVLVFATTTTPAATLTTTATYDETSLSFSGSLPSGFTGLPSGFPELPSGFPGLGGGFGGFGGPDSAAPSSGQETGQGPAATNTAPNAVQSKGDASELRPFLMGAVAAAFLVVRSLGRSP</sequence>
<evidence type="ECO:0000256" key="1">
    <source>
        <dbReference type="SAM" id="MobiDB-lite"/>
    </source>
</evidence>
<dbReference type="EMBL" id="JARKIB010000024">
    <property type="protein sequence ID" value="KAJ7766148.1"/>
    <property type="molecule type" value="Genomic_DNA"/>
</dbReference>
<feature type="compositionally biased region" description="Polar residues" evidence="1">
    <location>
        <begin position="168"/>
        <end position="185"/>
    </location>
</feature>
<name>A0AAD7JMQ4_9AGAR</name>
<evidence type="ECO:0000313" key="2">
    <source>
        <dbReference type="EMBL" id="KAJ7766148.1"/>
    </source>
</evidence>
<proteinExistence type="predicted"/>